<dbReference type="SUPFAM" id="SSF48452">
    <property type="entry name" value="TPR-like"/>
    <property type="match status" value="1"/>
</dbReference>
<dbReference type="InterPro" id="IPR011990">
    <property type="entry name" value="TPR-like_helical_dom_sf"/>
</dbReference>
<organism evidence="1 2">
    <name type="scientific">Orchesella dallaii</name>
    <dbReference type="NCBI Taxonomy" id="48710"/>
    <lineage>
        <taxon>Eukaryota</taxon>
        <taxon>Metazoa</taxon>
        <taxon>Ecdysozoa</taxon>
        <taxon>Arthropoda</taxon>
        <taxon>Hexapoda</taxon>
        <taxon>Collembola</taxon>
        <taxon>Entomobryomorpha</taxon>
        <taxon>Entomobryoidea</taxon>
        <taxon>Orchesellidae</taxon>
        <taxon>Orchesellinae</taxon>
        <taxon>Orchesella</taxon>
    </lineage>
</organism>
<name>A0ABP1S0M3_9HEXA</name>
<protein>
    <submittedName>
        <fullName evidence="1">Uncharacterized protein</fullName>
    </submittedName>
</protein>
<evidence type="ECO:0000313" key="2">
    <source>
        <dbReference type="Proteomes" id="UP001642540"/>
    </source>
</evidence>
<sequence>MMNSIKNEVEKAMKFYQILMKRKDSYKPLILALQQSNQTGVLDIIQNINTGPISFNGIDIFQEMNFNQRSLRGIHFLKHFVQLLYPNPQVSGPSSVLFFKSFPWKCLQILYSKREFIRARNLGKEFVQILENNEIAPNDVDMIRTKYQIALIDFGSGNLENCCKILWLLVPFYLRNRNEEFSESEILSVEHRLALSLQKLGRCSDCLLILRYSFERQRDMNGLNHCRTIVALTGLANFLSRMIKGFQNSSSSFDHIDTSELELVKVIEKLNEVYEHNKHKVDSSMSWAGALITVASCLYNVGEYETATNIAYEVYDRIIKHWSGPDKELYQILLDIGETLYFMKLYQKSLSVCNDARNILEMRLVGNSRYLQDINRLAEKAKIKIVYS</sequence>
<dbReference type="Proteomes" id="UP001642540">
    <property type="component" value="Unassembled WGS sequence"/>
</dbReference>
<reference evidence="1 2" key="1">
    <citation type="submission" date="2024-08" db="EMBL/GenBank/DDBJ databases">
        <authorList>
            <person name="Cucini C."/>
            <person name="Frati F."/>
        </authorList>
    </citation>
    <scope>NUCLEOTIDE SEQUENCE [LARGE SCALE GENOMIC DNA]</scope>
</reference>
<keyword evidence="2" id="KW-1185">Reference proteome</keyword>
<proteinExistence type="predicted"/>
<comment type="caution">
    <text evidence="1">The sequence shown here is derived from an EMBL/GenBank/DDBJ whole genome shotgun (WGS) entry which is preliminary data.</text>
</comment>
<evidence type="ECO:0000313" key="1">
    <source>
        <dbReference type="EMBL" id="CAL8140403.1"/>
    </source>
</evidence>
<dbReference type="EMBL" id="CAXLJM020000136">
    <property type="protein sequence ID" value="CAL8140403.1"/>
    <property type="molecule type" value="Genomic_DNA"/>
</dbReference>
<dbReference type="Gene3D" id="1.25.40.10">
    <property type="entry name" value="Tetratricopeptide repeat domain"/>
    <property type="match status" value="1"/>
</dbReference>
<gene>
    <name evidence="1" type="ORF">ODALV1_LOCUS28276</name>
</gene>
<accession>A0ABP1S0M3</accession>